<dbReference type="AlphaFoldDB" id="A0A5C4NJ71"/>
<dbReference type="Pfam" id="PF02826">
    <property type="entry name" value="2-Hacid_dh_C"/>
    <property type="match status" value="1"/>
</dbReference>
<dbReference type="CDD" id="cd12172">
    <property type="entry name" value="PGDH_like_2"/>
    <property type="match status" value="1"/>
</dbReference>
<evidence type="ECO:0000256" key="1">
    <source>
        <dbReference type="ARBA" id="ARBA00005854"/>
    </source>
</evidence>
<gene>
    <name evidence="8" type="ORF">FHG71_07525</name>
</gene>
<dbReference type="InterPro" id="IPR029752">
    <property type="entry name" value="D-isomer_DH_CS1"/>
</dbReference>
<evidence type="ECO:0000313" key="9">
    <source>
        <dbReference type="Proteomes" id="UP000305709"/>
    </source>
</evidence>
<comment type="similarity">
    <text evidence="1 5">Belongs to the D-isomer specific 2-hydroxyacid dehydrogenase family.</text>
</comment>
<reference evidence="8 9" key="1">
    <citation type="submission" date="2019-06" db="EMBL/GenBank/DDBJ databases">
        <authorList>
            <person name="Jiang L."/>
        </authorList>
    </citation>
    <scope>NUCLEOTIDE SEQUENCE [LARGE SCALE GENOMIC DNA]</scope>
    <source>
        <strain evidence="8 9">YIM 48858</strain>
    </source>
</reference>
<feature type="domain" description="D-isomer specific 2-hydroxyacid dehydrogenase catalytic" evidence="6">
    <location>
        <begin position="15"/>
        <end position="306"/>
    </location>
</feature>
<dbReference type="InterPro" id="IPR006139">
    <property type="entry name" value="D-isomer_2_OHA_DH_cat_dom"/>
</dbReference>
<sequence length="312" mass="32145">MDRILVTPRSLTSAPPPALDRLVKAGFELVFSTPGATPSEAELLRLVPGCVGWLAGVEPVSEAVIVAADRLRIISRNGTGADNLPHAALTARGIKVARAMGANATGVAELAVGLILSACRHIPETAAGIHSGGWPRLKGREIEGTTVGIVGLGAIGHRVARAMDALGARLLVHDPFRPDPKGLNIEFTDLVGLLERAEIVSLHCPAPENGCPLLDAEALARLPRGAILVNTARANLVGAEALLAALDEGRIGTYATDVFAVEPPAGDRLATHHRVLATSHIGALTDGSVARATEAAVENLLLALHAPADATG</sequence>
<evidence type="ECO:0000256" key="3">
    <source>
        <dbReference type="ARBA" id="ARBA00023002"/>
    </source>
</evidence>
<dbReference type="InterPro" id="IPR050857">
    <property type="entry name" value="D-2-hydroxyacid_DH"/>
</dbReference>
<keyword evidence="4" id="KW-0520">NAD</keyword>
<dbReference type="OrthoDB" id="9793626at2"/>
<evidence type="ECO:0000259" key="6">
    <source>
        <dbReference type="Pfam" id="PF00389"/>
    </source>
</evidence>
<dbReference type="GO" id="GO:0016616">
    <property type="term" value="F:oxidoreductase activity, acting on the CH-OH group of donors, NAD or NADP as acceptor"/>
    <property type="evidence" value="ECO:0007669"/>
    <property type="project" value="InterPro"/>
</dbReference>
<accession>A0A5C4NJ71</accession>
<organism evidence="8 9">
    <name type="scientific">Rubellimicrobium roseum</name>
    <dbReference type="NCBI Taxonomy" id="687525"/>
    <lineage>
        <taxon>Bacteria</taxon>
        <taxon>Pseudomonadati</taxon>
        <taxon>Pseudomonadota</taxon>
        <taxon>Alphaproteobacteria</taxon>
        <taxon>Rhodobacterales</taxon>
        <taxon>Roseobacteraceae</taxon>
        <taxon>Rubellimicrobium</taxon>
    </lineage>
</organism>
<evidence type="ECO:0000256" key="5">
    <source>
        <dbReference type="RuleBase" id="RU003719"/>
    </source>
</evidence>
<dbReference type="Gene3D" id="3.40.50.720">
    <property type="entry name" value="NAD(P)-binding Rossmann-like Domain"/>
    <property type="match status" value="2"/>
</dbReference>
<dbReference type="InterPro" id="IPR006140">
    <property type="entry name" value="D-isomer_DH_NAD-bd"/>
</dbReference>
<keyword evidence="9" id="KW-1185">Reference proteome</keyword>
<dbReference type="GO" id="GO:0051287">
    <property type="term" value="F:NAD binding"/>
    <property type="evidence" value="ECO:0007669"/>
    <property type="project" value="InterPro"/>
</dbReference>
<dbReference type="Proteomes" id="UP000305709">
    <property type="component" value="Unassembled WGS sequence"/>
</dbReference>
<dbReference type="Pfam" id="PF00389">
    <property type="entry name" value="2-Hacid_dh"/>
    <property type="match status" value="1"/>
</dbReference>
<dbReference type="GO" id="GO:0008652">
    <property type="term" value="P:amino acid biosynthetic process"/>
    <property type="evidence" value="ECO:0007669"/>
    <property type="project" value="UniProtKB-KW"/>
</dbReference>
<dbReference type="RefSeq" id="WP_139081020.1">
    <property type="nucleotide sequence ID" value="NZ_VDFV01000006.1"/>
</dbReference>
<evidence type="ECO:0000256" key="4">
    <source>
        <dbReference type="ARBA" id="ARBA00023027"/>
    </source>
</evidence>
<keyword evidence="3 5" id="KW-0560">Oxidoreductase</keyword>
<evidence type="ECO:0000256" key="2">
    <source>
        <dbReference type="ARBA" id="ARBA00022605"/>
    </source>
</evidence>
<dbReference type="PANTHER" id="PTHR42789">
    <property type="entry name" value="D-ISOMER SPECIFIC 2-HYDROXYACID DEHYDROGENASE FAMILY PROTEIN (AFU_ORTHOLOGUE AFUA_6G10090)"/>
    <property type="match status" value="1"/>
</dbReference>
<dbReference type="SUPFAM" id="SSF51735">
    <property type="entry name" value="NAD(P)-binding Rossmann-fold domains"/>
    <property type="match status" value="1"/>
</dbReference>
<evidence type="ECO:0000313" key="8">
    <source>
        <dbReference type="EMBL" id="TNC72747.1"/>
    </source>
</evidence>
<proteinExistence type="inferred from homology"/>
<protein>
    <submittedName>
        <fullName evidence="8">Oxidoreductase</fullName>
    </submittedName>
</protein>
<evidence type="ECO:0000259" key="7">
    <source>
        <dbReference type="Pfam" id="PF02826"/>
    </source>
</evidence>
<dbReference type="EMBL" id="VDFV01000006">
    <property type="protein sequence ID" value="TNC72747.1"/>
    <property type="molecule type" value="Genomic_DNA"/>
</dbReference>
<dbReference type="InterPro" id="IPR036291">
    <property type="entry name" value="NAD(P)-bd_dom_sf"/>
</dbReference>
<dbReference type="PANTHER" id="PTHR42789:SF1">
    <property type="entry name" value="D-ISOMER SPECIFIC 2-HYDROXYACID DEHYDROGENASE FAMILY PROTEIN (AFU_ORTHOLOGUE AFUA_6G10090)"/>
    <property type="match status" value="1"/>
</dbReference>
<feature type="domain" description="D-isomer specific 2-hydroxyacid dehydrogenase NAD-binding" evidence="7">
    <location>
        <begin position="112"/>
        <end position="282"/>
    </location>
</feature>
<dbReference type="SUPFAM" id="SSF52283">
    <property type="entry name" value="Formate/glycerate dehydrogenase catalytic domain-like"/>
    <property type="match status" value="1"/>
</dbReference>
<dbReference type="PROSITE" id="PS00065">
    <property type="entry name" value="D_2_HYDROXYACID_DH_1"/>
    <property type="match status" value="1"/>
</dbReference>
<keyword evidence="2" id="KW-0028">Amino-acid biosynthesis</keyword>
<comment type="caution">
    <text evidence="8">The sequence shown here is derived from an EMBL/GenBank/DDBJ whole genome shotgun (WGS) entry which is preliminary data.</text>
</comment>
<name>A0A5C4NJ71_9RHOB</name>